<feature type="transmembrane region" description="Helical" evidence="9">
    <location>
        <begin position="95"/>
        <end position="112"/>
    </location>
</feature>
<dbReference type="InterPro" id="IPR002524">
    <property type="entry name" value="Cation_efflux"/>
</dbReference>
<proteinExistence type="inferred from homology"/>
<evidence type="ECO:0000259" key="11">
    <source>
        <dbReference type="Pfam" id="PF16916"/>
    </source>
</evidence>
<evidence type="ECO:0000256" key="9">
    <source>
        <dbReference type="SAM" id="Phobius"/>
    </source>
</evidence>
<name>A0A146K7N9_9EUKA</name>
<evidence type="ECO:0000256" key="4">
    <source>
        <dbReference type="ARBA" id="ARBA00022692"/>
    </source>
</evidence>
<feature type="compositionally biased region" description="Basic and acidic residues" evidence="8">
    <location>
        <begin position="167"/>
        <end position="197"/>
    </location>
</feature>
<comment type="subcellular location">
    <subcellularLocation>
        <location evidence="1">Membrane</location>
        <topology evidence="1">Multi-pass membrane protein</topology>
    </subcellularLocation>
</comment>
<keyword evidence="5" id="KW-0862">Zinc</keyword>
<feature type="transmembrane region" description="Helical" evidence="9">
    <location>
        <begin position="29"/>
        <end position="52"/>
    </location>
</feature>
<evidence type="ECO:0000313" key="12">
    <source>
        <dbReference type="EMBL" id="JAP92860.1"/>
    </source>
</evidence>
<feature type="transmembrane region" description="Helical" evidence="9">
    <location>
        <begin position="58"/>
        <end position="75"/>
    </location>
</feature>
<reference evidence="12" key="1">
    <citation type="submission" date="2015-07" db="EMBL/GenBank/DDBJ databases">
        <title>Adaptation to a free-living lifestyle via gene acquisitions in the diplomonad Trepomonas sp. PC1.</title>
        <authorList>
            <person name="Xu F."/>
            <person name="Jerlstrom-Hultqvist J."/>
            <person name="Kolisko M."/>
            <person name="Simpson A.G.B."/>
            <person name="Roger A.J."/>
            <person name="Svard S.G."/>
            <person name="Andersson J.O."/>
        </authorList>
    </citation>
    <scope>NUCLEOTIDE SEQUENCE</scope>
    <source>
        <strain evidence="12">PC1</strain>
    </source>
</reference>
<keyword evidence="6 9" id="KW-1133">Transmembrane helix</keyword>
<accession>A0A146K7N9</accession>
<dbReference type="SUPFAM" id="SSF161111">
    <property type="entry name" value="Cation efflux protein transmembrane domain-like"/>
    <property type="match status" value="1"/>
</dbReference>
<evidence type="ECO:0000256" key="5">
    <source>
        <dbReference type="ARBA" id="ARBA00022833"/>
    </source>
</evidence>
<feature type="non-terminal residue" evidence="12">
    <location>
        <position position="1"/>
    </location>
</feature>
<dbReference type="GO" id="GO:0006882">
    <property type="term" value="P:intracellular zinc ion homeostasis"/>
    <property type="evidence" value="ECO:0007669"/>
    <property type="project" value="TreeGrafter"/>
</dbReference>
<evidence type="ECO:0000256" key="3">
    <source>
        <dbReference type="ARBA" id="ARBA00022448"/>
    </source>
</evidence>
<evidence type="ECO:0000256" key="8">
    <source>
        <dbReference type="SAM" id="MobiDB-lite"/>
    </source>
</evidence>
<sequence>KCSMKVVEPKEVVTPKIIKKKETRDTKMIIMIVLILADMVAELVVGIVGNSLTLLSDAFHMVADAIALIIGLVTIRLGQRKSNDKLTFGYKRAEILGAFFNAAFLCTTAFFISTEIISKFISPEGITEPDAVLWTSVVGIIINIIGLLLVGHEGHDHGHGHSHGHSHGHDEECHDEHEHGEHCDHDHEEHVHNEQCDHDKEEIKDTVLTSTVAKPVKKAKKPKRDVAMHGVFLHLLSDFMGSIIATGTALVAKFAPNWAGTIYVDPACSVIMVVFLLMAAIPLLKQTMKTLMMISSVDRSKIKEKIMWVPNVVGVHDLHSWQYVEGKEMASCHVVIKELSDGNITSDMVNQVNQDVQNVFHNFKIHNAVVAIEIVKHEEKDTHACFGQEICAQSQNWCCEDQVHKLHQ</sequence>
<dbReference type="Gene3D" id="1.20.1510.10">
    <property type="entry name" value="Cation efflux protein transmembrane domain"/>
    <property type="match status" value="1"/>
</dbReference>
<gene>
    <name evidence="12" type="ORF">TPC1_15062</name>
</gene>
<evidence type="ECO:0000256" key="1">
    <source>
        <dbReference type="ARBA" id="ARBA00004141"/>
    </source>
</evidence>
<evidence type="ECO:0000256" key="6">
    <source>
        <dbReference type="ARBA" id="ARBA00022989"/>
    </source>
</evidence>
<feature type="domain" description="Cation efflux protein cytoplasmic" evidence="11">
    <location>
        <begin position="296"/>
        <end position="362"/>
    </location>
</feature>
<keyword evidence="7 9" id="KW-0472">Membrane</keyword>
<feature type="transmembrane region" description="Helical" evidence="9">
    <location>
        <begin position="226"/>
        <end position="250"/>
    </location>
</feature>
<feature type="domain" description="Cation efflux protein transmembrane" evidence="10">
    <location>
        <begin position="28"/>
        <end position="292"/>
    </location>
</feature>
<protein>
    <submittedName>
        <fullName evidence="12">Cation diffusion facilitator family transport protein</fullName>
    </submittedName>
</protein>
<dbReference type="AlphaFoldDB" id="A0A146K7N9"/>
<dbReference type="EMBL" id="GDID01003746">
    <property type="protein sequence ID" value="JAP92860.1"/>
    <property type="molecule type" value="Transcribed_RNA"/>
</dbReference>
<comment type="similarity">
    <text evidence="2">Belongs to the cation diffusion facilitator (CDF) transporter (TC 2.A.4) family. SLC30A subfamily.</text>
</comment>
<evidence type="ECO:0000256" key="2">
    <source>
        <dbReference type="ARBA" id="ARBA00008873"/>
    </source>
</evidence>
<keyword evidence="3" id="KW-0813">Transport</keyword>
<dbReference type="GO" id="GO:0005385">
    <property type="term" value="F:zinc ion transmembrane transporter activity"/>
    <property type="evidence" value="ECO:0007669"/>
    <property type="project" value="TreeGrafter"/>
</dbReference>
<dbReference type="NCBIfam" id="TIGR01297">
    <property type="entry name" value="CDF"/>
    <property type="match status" value="1"/>
</dbReference>
<feature type="transmembrane region" description="Helical" evidence="9">
    <location>
        <begin position="262"/>
        <end position="284"/>
    </location>
</feature>
<evidence type="ECO:0000256" key="7">
    <source>
        <dbReference type="ARBA" id="ARBA00023136"/>
    </source>
</evidence>
<dbReference type="PANTHER" id="PTHR45820">
    <property type="entry name" value="FI23527P1"/>
    <property type="match status" value="1"/>
</dbReference>
<dbReference type="InterPro" id="IPR036837">
    <property type="entry name" value="Cation_efflux_CTD_sf"/>
</dbReference>
<dbReference type="InterPro" id="IPR027470">
    <property type="entry name" value="Cation_efflux_CTD"/>
</dbReference>
<feature type="transmembrane region" description="Helical" evidence="9">
    <location>
        <begin position="132"/>
        <end position="150"/>
    </location>
</feature>
<dbReference type="PANTHER" id="PTHR45820:SF4">
    <property type="entry name" value="ZINC TRANSPORTER 63C, ISOFORM F"/>
    <property type="match status" value="1"/>
</dbReference>
<dbReference type="Pfam" id="PF01545">
    <property type="entry name" value="Cation_efflux"/>
    <property type="match status" value="1"/>
</dbReference>
<dbReference type="Pfam" id="PF16916">
    <property type="entry name" value="ZT_dimer"/>
    <property type="match status" value="1"/>
</dbReference>
<evidence type="ECO:0000259" key="10">
    <source>
        <dbReference type="Pfam" id="PF01545"/>
    </source>
</evidence>
<organism evidence="12">
    <name type="scientific">Trepomonas sp. PC1</name>
    <dbReference type="NCBI Taxonomy" id="1076344"/>
    <lineage>
        <taxon>Eukaryota</taxon>
        <taxon>Metamonada</taxon>
        <taxon>Diplomonadida</taxon>
        <taxon>Hexamitidae</taxon>
        <taxon>Hexamitinae</taxon>
        <taxon>Trepomonas</taxon>
    </lineage>
</organism>
<dbReference type="InterPro" id="IPR058533">
    <property type="entry name" value="Cation_efflux_TM"/>
</dbReference>
<dbReference type="SUPFAM" id="SSF160240">
    <property type="entry name" value="Cation efflux protein cytoplasmic domain-like"/>
    <property type="match status" value="1"/>
</dbReference>
<feature type="region of interest" description="Disordered" evidence="8">
    <location>
        <begin position="156"/>
        <end position="197"/>
    </location>
</feature>
<keyword evidence="4 9" id="KW-0812">Transmembrane</keyword>
<dbReference type="InterPro" id="IPR027469">
    <property type="entry name" value="Cation_efflux_TMD_sf"/>
</dbReference>
<dbReference type="GO" id="GO:0016020">
    <property type="term" value="C:membrane"/>
    <property type="evidence" value="ECO:0007669"/>
    <property type="project" value="UniProtKB-SubCell"/>
</dbReference>